<name>A0A3R9NXP6_9BACT</name>
<dbReference type="InterPro" id="IPR009725">
    <property type="entry name" value="3_dmu_93_MTrfase"/>
</dbReference>
<protein>
    <submittedName>
        <fullName evidence="2">Putative 3-demethylubiquinone-9 3-methyltransferase (Glyoxalase superfamily)</fullName>
    </submittedName>
</protein>
<evidence type="ECO:0000313" key="3">
    <source>
        <dbReference type="Proteomes" id="UP000269669"/>
    </source>
</evidence>
<accession>A0A3R9NXP6</accession>
<dbReference type="InterPro" id="IPR028973">
    <property type="entry name" value="PhnB-like"/>
</dbReference>
<dbReference type="Pfam" id="PF06983">
    <property type="entry name" value="3-dmu-9_3-mt"/>
    <property type="match status" value="1"/>
</dbReference>
<dbReference type="InterPro" id="IPR029068">
    <property type="entry name" value="Glyas_Bleomycin-R_OHBP_Dase"/>
</dbReference>
<dbReference type="PANTHER" id="PTHR33990">
    <property type="entry name" value="PROTEIN YJDN-RELATED"/>
    <property type="match status" value="1"/>
</dbReference>
<keyword evidence="3" id="KW-1185">Reference proteome</keyword>
<organism evidence="2 3">
    <name type="scientific">Edaphobacter aggregans</name>
    <dbReference type="NCBI Taxonomy" id="570835"/>
    <lineage>
        <taxon>Bacteria</taxon>
        <taxon>Pseudomonadati</taxon>
        <taxon>Acidobacteriota</taxon>
        <taxon>Terriglobia</taxon>
        <taxon>Terriglobales</taxon>
        <taxon>Acidobacteriaceae</taxon>
        <taxon>Edaphobacter</taxon>
    </lineage>
</organism>
<dbReference type="Proteomes" id="UP000269669">
    <property type="component" value="Unassembled WGS sequence"/>
</dbReference>
<dbReference type="PIRSF" id="PIRSF021700">
    <property type="entry name" value="3_dmu_93_MTrfase"/>
    <property type="match status" value="1"/>
</dbReference>
<sequence>MSAMNNIAPFLWFNDNAEEAAEFYLSVFPHARRLNEVRSKGVGPWPVGKIATITIELEGQEMVFLNGGPAYQLNPAFSFFVRCDSQGEIDSYWDKLIEGGKPMACGWLTDRFGLCWQIVPRNIGELISHPKAMAAMMGMIKMDLPALEAAARED</sequence>
<keyword evidence="2" id="KW-0808">Transferase</keyword>
<dbReference type="CDD" id="cd06588">
    <property type="entry name" value="PhnB_like"/>
    <property type="match status" value="1"/>
</dbReference>
<proteinExistence type="predicted"/>
<dbReference type="GO" id="GO:0032259">
    <property type="term" value="P:methylation"/>
    <property type="evidence" value="ECO:0007669"/>
    <property type="project" value="UniProtKB-KW"/>
</dbReference>
<evidence type="ECO:0000313" key="2">
    <source>
        <dbReference type="EMBL" id="RSL17092.1"/>
    </source>
</evidence>
<reference evidence="2 3" key="1">
    <citation type="submission" date="2018-12" db="EMBL/GenBank/DDBJ databases">
        <title>Sequencing of bacterial isolates from soil warming experiment in Harvard Forest, Massachusetts, USA.</title>
        <authorList>
            <person name="Deangelis K."/>
        </authorList>
    </citation>
    <scope>NUCLEOTIDE SEQUENCE [LARGE SCALE GENOMIC DNA]</scope>
    <source>
        <strain evidence="2 3">EB153</strain>
    </source>
</reference>
<dbReference type="SUPFAM" id="SSF54593">
    <property type="entry name" value="Glyoxalase/Bleomycin resistance protein/Dihydroxybiphenyl dioxygenase"/>
    <property type="match status" value="1"/>
</dbReference>
<comment type="caution">
    <text evidence="2">The sequence shown here is derived from an EMBL/GenBank/DDBJ whole genome shotgun (WGS) entry which is preliminary data.</text>
</comment>
<dbReference type="AlphaFoldDB" id="A0A3R9NXP6"/>
<keyword evidence="2" id="KW-0830">Ubiquinone</keyword>
<evidence type="ECO:0000259" key="1">
    <source>
        <dbReference type="Pfam" id="PF06983"/>
    </source>
</evidence>
<feature type="domain" description="PhnB-like" evidence="1">
    <location>
        <begin position="6"/>
        <end position="119"/>
    </location>
</feature>
<dbReference type="Gene3D" id="3.10.180.10">
    <property type="entry name" value="2,3-Dihydroxybiphenyl 1,2-Dioxygenase, domain 1"/>
    <property type="match status" value="1"/>
</dbReference>
<dbReference type="EMBL" id="RSDW01000001">
    <property type="protein sequence ID" value="RSL17092.1"/>
    <property type="molecule type" value="Genomic_DNA"/>
</dbReference>
<keyword evidence="2" id="KW-0489">Methyltransferase</keyword>
<gene>
    <name evidence="2" type="ORF">EDE15_2620</name>
</gene>
<dbReference type="GO" id="GO:0008168">
    <property type="term" value="F:methyltransferase activity"/>
    <property type="evidence" value="ECO:0007669"/>
    <property type="project" value="UniProtKB-KW"/>
</dbReference>